<evidence type="ECO:0000313" key="3">
    <source>
        <dbReference type="EMBL" id="ORX94196.1"/>
    </source>
</evidence>
<dbReference type="GO" id="GO:0006808">
    <property type="term" value="P:regulation of nitrogen utilization"/>
    <property type="evidence" value="ECO:0007669"/>
    <property type="project" value="TreeGrafter"/>
</dbReference>
<evidence type="ECO:0000256" key="1">
    <source>
        <dbReference type="SAM" id="MobiDB-lite"/>
    </source>
</evidence>
<dbReference type="GO" id="GO:0005737">
    <property type="term" value="C:cytoplasm"/>
    <property type="evidence" value="ECO:0007669"/>
    <property type="project" value="TreeGrafter"/>
</dbReference>
<feature type="domain" description="Nitrogen regulatory protein areA GATA-like" evidence="2">
    <location>
        <begin position="31"/>
        <end position="58"/>
    </location>
</feature>
<dbReference type="InterPro" id="IPR053043">
    <property type="entry name" value="Ras-cAMP_regulatory"/>
</dbReference>
<accession>A0A1Y1Y8Y5</accession>
<dbReference type="EMBL" id="MCFE01000211">
    <property type="protein sequence ID" value="ORX94196.1"/>
    <property type="molecule type" value="Genomic_DNA"/>
</dbReference>
<feature type="region of interest" description="Disordered" evidence="1">
    <location>
        <begin position="206"/>
        <end position="229"/>
    </location>
</feature>
<reference evidence="3 4" key="1">
    <citation type="submission" date="2016-07" db="EMBL/GenBank/DDBJ databases">
        <title>Pervasive Adenine N6-methylation of Active Genes in Fungi.</title>
        <authorList>
            <consortium name="DOE Joint Genome Institute"/>
            <person name="Mondo S.J."/>
            <person name="Dannebaum R.O."/>
            <person name="Kuo R.C."/>
            <person name="Labutti K."/>
            <person name="Haridas S."/>
            <person name="Kuo A."/>
            <person name="Salamov A."/>
            <person name="Ahrendt S.R."/>
            <person name="Lipzen A."/>
            <person name="Sullivan W."/>
            <person name="Andreopoulos W.B."/>
            <person name="Clum A."/>
            <person name="Lindquist E."/>
            <person name="Daum C."/>
            <person name="Ramamoorthy G.K."/>
            <person name="Gryganskyi A."/>
            <person name="Culley D."/>
            <person name="Magnuson J.K."/>
            <person name="James T.Y."/>
            <person name="O'Malley M.A."/>
            <person name="Stajich J.E."/>
            <person name="Spatafora J.W."/>
            <person name="Visel A."/>
            <person name="Grigoriev I.V."/>
        </authorList>
    </citation>
    <scope>NUCLEOTIDE SEQUENCE [LARGE SCALE GENOMIC DNA]</scope>
    <source>
        <strain evidence="3 4">CBS 931.73</strain>
    </source>
</reference>
<sequence>MPSLISEPVLTLTFDNVHKLRGIDCENLLSMWTVFSKCKETLLNGERLENLSWRLWFRQSSTKRSSSPQITVEYGKELNLDLDPPTFSRNAPTTGDDRTTLNALCRQHSTSCLHDLASSNSSKLELATTYHDESDLDGPPETIGFVSDNAFEPTKLEDSASPLDVAVHDRKRKIFFIADSYEEEGSARSEVFDRLKSSRTVMDLQSLTQISGQNTPEDDGDLGSGSFANEDEDWESISSSYQSTLSTASSCVFEKIEVPKQTIHYEPSKPSLLSTLFQKCSSPSAPHSKPSLFKGLCTLGALDGNYEQDPLAKELSESLHQNVLWQRQQHEHFCRPCRRQQTFTKSEESLVASPGYYGLGW</sequence>
<proteinExistence type="predicted"/>
<dbReference type="GO" id="GO:0031930">
    <property type="term" value="P:mitochondria-nucleus signaling pathway"/>
    <property type="evidence" value="ECO:0007669"/>
    <property type="project" value="TreeGrafter"/>
</dbReference>
<dbReference type="PANTHER" id="PTHR28014">
    <property type="entry name" value="NEGATIVE REGULATOR OF RAS-CAMP PATHWAY"/>
    <property type="match status" value="1"/>
</dbReference>
<protein>
    <submittedName>
        <fullName evidence="3">DUF1752-domain-containing protein</fullName>
    </submittedName>
</protein>
<dbReference type="InParanoid" id="A0A1Y1Y8Y5"/>
<dbReference type="OrthoDB" id="515401at2759"/>
<dbReference type="STRING" id="1314790.A0A1Y1Y8Y5"/>
<dbReference type="GO" id="GO:0000122">
    <property type="term" value="P:negative regulation of transcription by RNA polymerase II"/>
    <property type="evidence" value="ECO:0007669"/>
    <property type="project" value="TreeGrafter"/>
</dbReference>
<evidence type="ECO:0000313" key="4">
    <source>
        <dbReference type="Proteomes" id="UP000193498"/>
    </source>
</evidence>
<feature type="compositionally biased region" description="Polar residues" evidence="1">
    <location>
        <begin position="206"/>
        <end position="215"/>
    </location>
</feature>
<dbReference type="Pfam" id="PF08550">
    <property type="entry name" value="GATA_AreA"/>
    <property type="match status" value="1"/>
</dbReference>
<dbReference type="Proteomes" id="UP000193498">
    <property type="component" value="Unassembled WGS sequence"/>
</dbReference>
<comment type="caution">
    <text evidence="3">The sequence shown here is derived from an EMBL/GenBank/DDBJ whole genome shotgun (WGS) entry which is preliminary data.</text>
</comment>
<keyword evidence="4" id="KW-1185">Reference proteome</keyword>
<dbReference type="InterPro" id="IPR013860">
    <property type="entry name" value="AreA_GATA"/>
</dbReference>
<evidence type="ECO:0000259" key="2">
    <source>
        <dbReference type="Pfam" id="PF08550"/>
    </source>
</evidence>
<organism evidence="3 4">
    <name type="scientific">Basidiobolus meristosporus CBS 931.73</name>
    <dbReference type="NCBI Taxonomy" id="1314790"/>
    <lineage>
        <taxon>Eukaryota</taxon>
        <taxon>Fungi</taxon>
        <taxon>Fungi incertae sedis</taxon>
        <taxon>Zoopagomycota</taxon>
        <taxon>Entomophthoromycotina</taxon>
        <taxon>Basidiobolomycetes</taxon>
        <taxon>Basidiobolales</taxon>
        <taxon>Basidiobolaceae</taxon>
        <taxon>Basidiobolus</taxon>
    </lineage>
</organism>
<gene>
    <name evidence="3" type="ORF">K493DRAFT_302211</name>
</gene>
<dbReference type="AlphaFoldDB" id="A0A1Y1Y8Y5"/>
<dbReference type="PANTHER" id="PTHR28014:SF1">
    <property type="entry name" value="NEGATIVE REGULATOR OF RAS-CAMP PATHWAY"/>
    <property type="match status" value="1"/>
</dbReference>
<name>A0A1Y1Y8Y5_9FUNG</name>